<dbReference type="Pfam" id="PF02154">
    <property type="entry name" value="FliM"/>
    <property type="match status" value="1"/>
</dbReference>
<keyword evidence="8 11" id="KW-0975">Bacterial flagellum</keyword>
<reference evidence="14" key="1">
    <citation type="submission" date="2023-07" db="EMBL/GenBank/DDBJ databases">
        <authorList>
            <person name="Yang W."/>
            <person name="Chen J."/>
            <person name="Ji P."/>
            <person name="Hu F."/>
        </authorList>
    </citation>
    <scope>NUCLEOTIDE SEQUENCE</scope>
    <source>
        <strain evidence="14">CRE-138-0111</strain>
    </source>
</reference>
<evidence type="ECO:0000256" key="10">
    <source>
        <dbReference type="NCBIfam" id="TIGR01397"/>
    </source>
</evidence>
<dbReference type="EMBL" id="JAUQTG010000001">
    <property type="protein sequence ID" value="MDO7854834.1"/>
    <property type="molecule type" value="Genomic_DNA"/>
</dbReference>
<evidence type="ECO:0000256" key="2">
    <source>
        <dbReference type="ARBA" id="ARBA00021898"/>
    </source>
</evidence>
<dbReference type="PRINTS" id="PR00955">
    <property type="entry name" value="FLGMOTORFLIM"/>
</dbReference>
<gene>
    <name evidence="14" type="primary">fliM</name>
    <name evidence="14" type="ORF">Q5E86_00245</name>
</gene>
<dbReference type="CDD" id="cd17908">
    <property type="entry name" value="FliM"/>
    <property type="match status" value="1"/>
</dbReference>
<evidence type="ECO:0000256" key="7">
    <source>
        <dbReference type="ARBA" id="ARBA00023136"/>
    </source>
</evidence>
<reference evidence="14" key="2">
    <citation type="journal article" date="2024" name="Int. J. Antimicrob. Agents">
        <title>Identification of a novel Providencia species showing multi-drug-resistant in three patients with hospital-acquired infection.</title>
        <authorList>
            <person name="Yang W."/>
            <person name="Chen J."/>
            <person name="Yang F."/>
            <person name="Ji P."/>
            <person name="Shen S."/>
            <person name="Yin D."/>
            <person name="Hu F."/>
        </authorList>
    </citation>
    <scope>NUCLEOTIDE SEQUENCE</scope>
    <source>
        <strain evidence="14">CRE-138-0111</strain>
    </source>
</reference>
<dbReference type="Pfam" id="PF01052">
    <property type="entry name" value="FliMN_C"/>
    <property type="match status" value="1"/>
</dbReference>
<evidence type="ECO:0000256" key="11">
    <source>
        <dbReference type="PIRNR" id="PIRNR002888"/>
    </source>
</evidence>
<protein>
    <recommendedName>
        <fullName evidence="2 10">Flagellar motor switch protein FliM</fullName>
    </recommendedName>
</protein>
<proteinExistence type="inferred from homology"/>
<evidence type="ECO:0000256" key="12">
    <source>
        <dbReference type="SAM" id="MobiDB-lite"/>
    </source>
</evidence>
<keyword evidence="6 11" id="KW-0283">Flagellar rotation</keyword>
<keyword evidence="4 11" id="KW-0145">Chemotaxis</keyword>
<evidence type="ECO:0000256" key="3">
    <source>
        <dbReference type="ARBA" id="ARBA00022475"/>
    </source>
</evidence>
<comment type="subcellular location">
    <subcellularLocation>
        <location evidence="11">Cell inner membrane</location>
        <topology evidence="11">Peripheral membrane protein</topology>
    </subcellularLocation>
    <subcellularLocation>
        <location evidence="11">Bacterial flagellum basal body</location>
    </subcellularLocation>
</comment>
<dbReference type="PANTHER" id="PTHR30034">
    <property type="entry name" value="FLAGELLAR MOTOR SWITCH PROTEIN FLIM"/>
    <property type="match status" value="1"/>
</dbReference>
<dbReference type="SUPFAM" id="SSF101801">
    <property type="entry name" value="Surface presentation of antigens (SPOA)"/>
    <property type="match status" value="1"/>
</dbReference>
<keyword evidence="7 11" id="KW-0472">Membrane</keyword>
<keyword evidence="3 11" id="KW-1003">Cell membrane</keyword>
<keyword evidence="14" id="KW-0966">Cell projection</keyword>
<evidence type="ECO:0000256" key="8">
    <source>
        <dbReference type="ARBA" id="ARBA00023143"/>
    </source>
</evidence>
<name>A0ABT9AJI5_9GAMM</name>
<dbReference type="NCBIfam" id="TIGR01397">
    <property type="entry name" value="fliM_switch"/>
    <property type="match status" value="1"/>
</dbReference>
<comment type="function">
    <text evidence="9 11">FliM is one of three proteins (FliG, FliN, FliM) that forms the rotor-mounted switch complex (C ring), located at the base of the basal body. This complex interacts with the CheY and CheZ chemotaxis proteins, in addition to contacting components of the motor that determine the direction of flagellar rotation.</text>
</comment>
<comment type="similarity">
    <text evidence="1 11">Belongs to the FliM family.</text>
</comment>
<dbReference type="PANTHER" id="PTHR30034:SF3">
    <property type="entry name" value="FLAGELLAR MOTOR SWITCH PROTEIN FLIM"/>
    <property type="match status" value="1"/>
</dbReference>
<feature type="region of interest" description="Disordered" evidence="12">
    <location>
        <begin position="14"/>
        <end position="41"/>
    </location>
</feature>
<dbReference type="PIRSF" id="PIRSF002888">
    <property type="entry name" value="FliM"/>
    <property type="match status" value="1"/>
</dbReference>
<dbReference type="Gene3D" id="3.40.1550.10">
    <property type="entry name" value="CheC-like"/>
    <property type="match status" value="1"/>
</dbReference>
<dbReference type="SUPFAM" id="SSF103039">
    <property type="entry name" value="CheC-like"/>
    <property type="match status" value="1"/>
</dbReference>
<evidence type="ECO:0000259" key="13">
    <source>
        <dbReference type="Pfam" id="PF01052"/>
    </source>
</evidence>
<accession>A0ABT9AJI5</accession>
<dbReference type="InterPro" id="IPR028976">
    <property type="entry name" value="CheC-like_sf"/>
</dbReference>
<comment type="caution">
    <text evidence="14">The sequence shown here is derived from an EMBL/GenBank/DDBJ whole genome shotgun (WGS) entry which is preliminary data.</text>
</comment>
<dbReference type="InterPro" id="IPR036429">
    <property type="entry name" value="SpoA-like_sf"/>
</dbReference>
<sequence length="348" mass="39770">MSDNILSQAEIDALLNDDAPSNDTPVPENQGKDNIRPYDPNTQRRVIRERMQSLEIINERFARQFRMGLFNMLRRSPDITVGGIKIEPYHEFARNLPVPTNLNLIHMPPLRGTALFTFEPALVYIAVDNLFGGDGRFPVRQEGKEFTNTEQRIINRMLKLALGAYRDAWRPIADIEVEYVRSEIQVKFTNITTSPNDIVVTTPFLVEIGNTVGEFSICIPIAMIEPLRERLINPPMEQGHQENETWVTNLVTQVKRSELELVANFVDIPMRISRLLQLQKGDVLPIEKPDRLIVNVDGVPVLTSQYGTQNGQYALRVEHLINPVLNTLDEESTNEWGEELSWCINQSR</sequence>
<evidence type="ECO:0000256" key="1">
    <source>
        <dbReference type="ARBA" id="ARBA00011049"/>
    </source>
</evidence>
<evidence type="ECO:0000256" key="6">
    <source>
        <dbReference type="ARBA" id="ARBA00022779"/>
    </source>
</evidence>
<evidence type="ECO:0000313" key="14">
    <source>
        <dbReference type="EMBL" id="MDO7854834.1"/>
    </source>
</evidence>
<evidence type="ECO:0000256" key="9">
    <source>
        <dbReference type="ARBA" id="ARBA00025044"/>
    </source>
</evidence>
<evidence type="ECO:0000256" key="4">
    <source>
        <dbReference type="ARBA" id="ARBA00022500"/>
    </source>
</evidence>
<keyword evidence="14" id="KW-0969">Cilium</keyword>
<dbReference type="InterPro" id="IPR001543">
    <property type="entry name" value="FliN-like_C"/>
</dbReference>
<organism evidence="14 15">
    <name type="scientific">Providencia huashanensis</name>
    <dbReference type="NCBI Taxonomy" id="3037798"/>
    <lineage>
        <taxon>Bacteria</taxon>
        <taxon>Pseudomonadati</taxon>
        <taxon>Pseudomonadota</taxon>
        <taxon>Gammaproteobacteria</taxon>
        <taxon>Enterobacterales</taxon>
        <taxon>Morganellaceae</taxon>
        <taxon>Providencia</taxon>
    </lineage>
</organism>
<dbReference type="Proteomes" id="UP001176478">
    <property type="component" value="Unassembled WGS sequence"/>
</dbReference>
<evidence type="ECO:0000313" key="15">
    <source>
        <dbReference type="Proteomes" id="UP001176478"/>
    </source>
</evidence>
<evidence type="ECO:0000256" key="5">
    <source>
        <dbReference type="ARBA" id="ARBA00022519"/>
    </source>
</evidence>
<keyword evidence="14" id="KW-0282">Flagellum</keyword>
<keyword evidence="15" id="KW-1185">Reference proteome</keyword>
<keyword evidence="5 11" id="KW-0997">Cell inner membrane</keyword>
<dbReference type="InterPro" id="IPR001689">
    <property type="entry name" value="Flag_FliM"/>
</dbReference>
<feature type="domain" description="Flagellar motor switch protein FliN-like C-terminal" evidence="13">
    <location>
        <begin position="253"/>
        <end position="321"/>
    </location>
</feature>